<dbReference type="AlphaFoldDB" id="J6ERX1"/>
<comment type="caution">
    <text evidence="6">The sequence shown here is derived from an EMBL/GenBank/DDBJ whole genome shotgun (WGS) entry which is preliminary data.</text>
</comment>
<feature type="region of interest" description="Disordered" evidence="4">
    <location>
        <begin position="1"/>
        <end position="63"/>
    </location>
</feature>
<dbReference type="Gene3D" id="2.60.120.920">
    <property type="match status" value="1"/>
</dbReference>
<feature type="compositionally biased region" description="Polar residues" evidence="4">
    <location>
        <begin position="431"/>
        <end position="440"/>
    </location>
</feature>
<name>J6ERX1_TRIAS</name>
<feature type="compositionally biased region" description="Pro residues" evidence="4">
    <location>
        <begin position="530"/>
        <end position="539"/>
    </location>
</feature>
<dbReference type="Proteomes" id="UP000002748">
    <property type="component" value="Unassembled WGS sequence"/>
</dbReference>
<dbReference type="RefSeq" id="XP_014176772.1">
    <property type="nucleotide sequence ID" value="XM_014321297.1"/>
</dbReference>
<accession>J6ERX1</accession>
<feature type="compositionally biased region" description="Low complexity" evidence="4">
    <location>
        <begin position="455"/>
        <end position="466"/>
    </location>
</feature>
<dbReference type="PROSITE" id="PS50188">
    <property type="entry name" value="B302_SPRY"/>
    <property type="match status" value="1"/>
</dbReference>
<dbReference type="HOGENOM" id="CLU_498931_0_0_1"/>
<dbReference type="PANTHER" id="PTHR10598:SF0">
    <property type="entry name" value="SET1_ASH2 HISTONE METHYLTRANSFERASE COMPLEX SUBUNIT ASH2"/>
    <property type="match status" value="1"/>
</dbReference>
<keyword evidence="2" id="KW-0539">Nucleus</keyword>
<dbReference type="PANTHER" id="PTHR10598">
    <property type="entry name" value="SET1/ASH2 HISTONE METHYLTRANSFERASE COMPLEX SUBUNIT ASH2"/>
    <property type="match status" value="1"/>
</dbReference>
<dbReference type="InterPro" id="IPR003877">
    <property type="entry name" value="SPRY_dom"/>
</dbReference>
<dbReference type="InterPro" id="IPR043136">
    <property type="entry name" value="B30.2/SPRY_sf"/>
</dbReference>
<comment type="subcellular location">
    <subcellularLocation>
        <location evidence="1">Nucleus</location>
    </subcellularLocation>
</comment>
<reference evidence="6 7" key="1">
    <citation type="journal article" date="2012" name="Eukaryot. Cell">
        <title>Draft genome sequence of CBS 2479, the standard type strain of Trichosporon asahii.</title>
        <authorList>
            <person name="Yang R.Y."/>
            <person name="Li H.T."/>
            <person name="Zhu H."/>
            <person name="Zhou G.P."/>
            <person name="Wang M."/>
            <person name="Wang L."/>
        </authorList>
    </citation>
    <scope>NUCLEOTIDE SEQUENCE [LARGE SCALE GENOMIC DNA]</scope>
    <source>
        <strain evidence="7">ATCC 90039 / CBS 2479 / JCM 2466 / KCTC 7840 / NCYC 2677 / UAMH 7654</strain>
    </source>
</reference>
<dbReference type="KEGG" id="tasa:A1Q1_06088"/>
<dbReference type="InterPro" id="IPR001870">
    <property type="entry name" value="B30.2/SPRY"/>
</dbReference>
<feature type="compositionally biased region" description="Basic and acidic residues" evidence="4">
    <location>
        <begin position="407"/>
        <end position="419"/>
    </location>
</feature>
<evidence type="ECO:0000313" key="6">
    <source>
        <dbReference type="EMBL" id="EJT45472.1"/>
    </source>
</evidence>
<evidence type="ECO:0000256" key="2">
    <source>
        <dbReference type="ARBA" id="ARBA00023242"/>
    </source>
</evidence>
<dbReference type="CDD" id="cd12872">
    <property type="entry name" value="SPRY_Ash2"/>
    <property type="match status" value="1"/>
</dbReference>
<evidence type="ECO:0000313" key="7">
    <source>
        <dbReference type="Proteomes" id="UP000002748"/>
    </source>
</evidence>
<sequence>MASKRRGSASVSTSASGPSTPAVVSPEREVPTLASTSGLVDAAAEGTPTPGYNVTPAPGHNDKVARPAQVVAGSGDGLERGEECFIWTELPMNSKGFRSGRATLAVREGLWYYEVLIENGSGSRGASKGSGDSGNPHVRIGWGRREAVLDAPVGACGYSYGIRDVNGEKLHIARPKPYANKPFSTGDVVGCLISLPKRSEPENRDDAAYVKRWRVPLRYKGQQYFEQDEYPIQKEMEALVNREGKPPMADVPEVKKGIKKKKGDAEPAAPINRDLKTLEGSYIEFFINGVSYGKAFENIYDFLPLPPLPGQIPPPKKRNTGDRERALCHDDGTLGYFPMVSCFGRGKARVNFGPDWFAPVELPPGTRGVAERWDEFRAEEEKWDERDEIELTEKINKDLEAARLAEEAAKARGEMEPQPKRPSKKKKLGTGASNASTPVNGTPVPESHPMPHFEGTPGPASTPAAPDRSSPAPMDVDEERKPHLQLHSPEVKDALVEEQMAAYYMPPSSRAEATPAFTPSDLPADLPARLPTPPPPPQAPAVKDEP</sequence>
<feature type="compositionally biased region" description="Low complexity" evidence="4">
    <location>
        <begin position="8"/>
        <end position="23"/>
    </location>
</feature>
<evidence type="ECO:0000256" key="4">
    <source>
        <dbReference type="SAM" id="MobiDB-lite"/>
    </source>
</evidence>
<dbReference type="EMBL" id="ALBS01000326">
    <property type="protein sequence ID" value="EJT45472.1"/>
    <property type="molecule type" value="Genomic_DNA"/>
</dbReference>
<dbReference type="InterPro" id="IPR013320">
    <property type="entry name" value="ConA-like_dom_sf"/>
</dbReference>
<dbReference type="InterPro" id="IPR037353">
    <property type="entry name" value="ASH2"/>
</dbReference>
<evidence type="ECO:0000256" key="1">
    <source>
        <dbReference type="ARBA" id="ARBA00004123"/>
    </source>
</evidence>
<dbReference type="GeneID" id="25989600"/>
<evidence type="ECO:0000256" key="3">
    <source>
        <dbReference type="ARBA" id="ARBA00038149"/>
    </source>
</evidence>
<dbReference type="VEuPathDB" id="FungiDB:A1Q1_06088"/>
<dbReference type="OrthoDB" id="10266026at2759"/>
<gene>
    <name evidence="6" type="ORF">A1Q1_06088</name>
</gene>
<comment type="similarity">
    <text evidence="3">Belongs to the cclA family.</text>
</comment>
<dbReference type="SUPFAM" id="SSF49899">
    <property type="entry name" value="Concanavalin A-like lectins/glucanases"/>
    <property type="match status" value="1"/>
</dbReference>
<dbReference type="SMART" id="SM00449">
    <property type="entry name" value="SPRY"/>
    <property type="match status" value="1"/>
</dbReference>
<proteinExistence type="inferred from homology"/>
<organism evidence="6 7">
    <name type="scientific">Trichosporon asahii var. asahii (strain ATCC 90039 / CBS 2479 / JCM 2466 / KCTC 7840 / NBRC 103889/ NCYC 2677 / UAMH 7654)</name>
    <name type="common">Yeast</name>
    <dbReference type="NCBI Taxonomy" id="1186058"/>
    <lineage>
        <taxon>Eukaryota</taxon>
        <taxon>Fungi</taxon>
        <taxon>Dikarya</taxon>
        <taxon>Basidiomycota</taxon>
        <taxon>Agaricomycotina</taxon>
        <taxon>Tremellomycetes</taxon>
        <taxon>Trichosporonales</taxon>
        <taxon>Trichosporonaceae</taxon>
        <taxon>Trichosporon</taxon>
    </lineage>
</organism>
<feature type="domain" description="B30.2/SPRY" evidence="5">
    <location>
        <begin position="34"/>
        <end position="248"/>
    </location>
</feature>
<dbReference type="Pfam" id="PF00622">
    <property type="entry name" value="SPRY"/>
    <property type="match status" value="1"/>
</dbReference>
<dbReference type="GO" id="GO:0048188">
    <property type="term" value="C:Set1C/COMPASS complex"/>
    <property type="evidence" value="ECO:0007669"/>
    <property type="project" value="InterPro"/>
</dbReference>
<dbReference type="GO" id="GO:0000976">
    <property type="term" value="F:transcription cis-regulatory region binding"/>
    <property type="evidence" value="ECO:0007669"/>
    <property type="project" value="TreeGrafter"/>
</dbReference>
<feature type="compositionally biased region" description="Low complexity" evidence="4">
    <location>
        <begin position="519"/>
        <end position="529"/>
    </location>
</feature>
<protein>
    <submittedName>
        <fullName evidence="6">Transcription regulator</fullName>
    </submittedName>
</protein>
<feature type="region of interest" description="Disordered" evidence="4">
    <location>
        <begin position="407"/>
        <end position="546"/>
    </location>
</feature>
<evidence type="ECO:0000259" key="5">
    <source>
        <dbReference type="PROSITE" id="PS50188"/>
    </source>
</evidence>